<dbReference type="EMBL" id="CM042063">
    <property type="protein sequence ID" value="KAI3667572.1"/>
    <property type="molecule type" value="Genomic_DNA"/>
</dbReference>
<protein>
    <submittedName>
        <fullName evidence="1">Uncharacterized protein</fullName>
    </submittedName>
</protein>
<reference evidence="2" key="1">
    <citation type="journal article" date="2022" name="Mol. Ecol. Resour.">
        <title>The genomes of chicory, endive, great burdock and yacon provide insights into Asteraceae palaeo-polyploidization history and plant inulin production.</title>
        <authorList>
            <person name="Fan W."/>
            <person name="Wang S."/>
            <person name="Wang H."/>
            <person name="Wang A."/>
            <person name="Jiang F."/>
            <person name="Liu H."/>
            <person name="Zhao H."/>
            <person name="Xu D."/>
            <person name="Zhang Y."/>
        </authorList>
    </citation>
    <scope>NUCLEOTIDE SEQUENCE [LARGE SCALE GENOMIC DNA]</scope>
    <source>
        <strain evidence="2">cv. Niubang</strain>
    </source>
</reference>
<proteinExistence type="predicted"/>
<sequence>MMLCVRLKTRQIALCELSSDPELAQIPNGLCDFALSDRGHIYGAHQLFTESESIQWLMLQPGAIGTPPTKCWPSDTTVHEMLSLDRCDGAGRGVRRFD</sequence>
<dbReference type="Proteomes" id="UP001055879">
    <property type="component" value="Linkage Group LG17"/>
</dbReference>
<reference evidence="1 2" key="2">
    <citation type="journal article" date="2022" name="Mol. Ecol. Resour.">
        <title>The genomes of chicory, endive, great burdock and yacon provide insights into Asteraceae paleo-polyploidization history and plant inulin production.</title>
        <authorList>
            <person name="Fan W."/>
            <person name="Wang S."/>
            <person name="Wang H."/>
            <person name="Wang A."/>
            <person name="Jiang F."/>
            <person name="Liu H."/>
            <person name="Zhao H."/>
            <person name="Xu D."/>
            <person name="Zhang Y."/>
        </authorList>
    </citation>
    <scope>NUCLEOTIDE SEQUENCE [LARGE SCALE GENOMIC DNA]</scope>
    <source>
        <strain evidence="2">cv. Niubang</strain>
    </source>
</reference>
<comment type="caution">
    <text evidence="1">The sequence shown here is derived from an EMBL/GenBank/DDBJ whole genome shotgun (WGS) entry which is preliminary data.</text>
</comment>
<keyword evidence="2" id="KW-1185">Reference proteome</keyword>
<evidence type="ECO:0000313" key="1">
    <source>
        <dbReference type="EMBL" id="KAI3667572.1"/>
    </source>
</evidence>
<accession>A0ACB8XJ06</accession>
<organism evidence="1 2">
    <name type="scientific">Arctium lappa</name>
    <name type="common">Greater burdock</name>
    <name type="synonym">Lappa major</name>
    <dbReference type="NCBI Taxonomy" id="4217"/>
    <lineage>
        <taxon>Eukaryota</taxon>
        <taxon>Viridiplantae</taxon>
        <taxon>Streptophyta</taxon>
        <taxon>Embryophyta</taxon>
        <taxon>Tracheophyta</taxon>
        <taxon>Spermatophyta</taxon>
        <taxon>Magnoliopsida</taxon>
        <taxon>eudicotyledons</taxon>
        <taxon>Gunneridae</taxon>
        <taxon>Pentapetalae</taxon>
        <taxon>asterids</taxon>
        <taxon>campanulids</taxon>
        <taxon>Asterales</taxon>
        <taxon>Asteraceae</taxon>
        <taxon>Carduoideae</taxon>
        <taxon>Cardueae</taxon>
        <taxon>Arctiinae</taxon>
        <taxon>Arctium</taxon>
    </lineage>
</organism>
<gene>
    <name evidence="1" type="ORF">L6452_42638</name>
</gene>
<name>A0ACB8XJ06_ARCLA</name>
<evidence type="ECO:0000313" key="2">
    <source>
        <dbReference type="Proteomes" id="UP001055879"/>
    </source>
</evidence>